<evidence type="ECO:0000313" key="1">
    <source>
        <dbReference type="EMBL" id="EOA90781.1"/>
    </source>
</evidence>
<gene>
    <name evidence="1" type="ORF">SETTUDRAFT_24911</name>
</gene>
<sequence>MPSDIWVSWLGEFQAKWRERGEKCYGIHFSRHISREECDKIHKVLCERRDDASVIDQFAFGLSDPTHFPENVIGTLVYVSKGWHAEEQQPHFTVELHYVYEWAWNSHVATCHVYEDFSESVEWKADARHLRQYKQWRATRYGVWDATIPQ</sequence>
<dbReference type="RefSeq" id="XP_008021215.1">
    <property type="nucleotide sequence ID" value="XM_008023024.1"/>
</dbReference>
<protein>
    <submittedName>
        <fullName evidence="1">Uncharacterized protein</fullName>
    </submittedName>
</protein>
<accession>R0J1Y9</accession>
<dbReference type="GeneID" id="19402853"/>
<keyword evidence="2" id="KW-1185">Reference proteome</keyword>
<name>R0J1Y9_EXST2</name>
<dbReference type="EMBL" id="KB908482">
    <property type="protein sequence ID" value="EOA90781.1"/>
    <property type="molecule type" value="Genomic_DNA"/>
</dbReference>
<reference evidence="1 2" key="1">
    <citation type="journal article" date="2012" name="PLoS Pathog.">
        <title>Diverse lifestyles and strategies of plant pathogenesis encoded in the genomes of eighteen Dothideomycetes fungi.</title>
        <authorList>
            <person name="Ohm R.A."/>
            <person name="Feau N."/>
            <person name="Henrissat B."/>
            <person name="Schoch C.L."/>
            <person name="Horwitz B.A."/>
            <person name="Barry K.W."/>
            <person name="Condon B.J."/>
            <person name="Copeland A.C."/>
            <person name="Dhillon B."/>
            <person name="Glaser F."/>
            <person name="Hesse C.N."/>
            <person name="Kosti I."/>
            <person name="LaButti K."/>
            <person name="Lindquist E.A."/>
            <person name="Lucas S."/>
            <person name="Salamov A.A."/>
            <person name="Bradshaw R.E."/>
            <person name="Ciuffetti L."/>
            <person name="Hamelin R.C."/>
            <person name="Kema G.H.J."/>
            <person name="Lawrence C."/>
            <person name="Scott J.A."/>
            <person name="Spatafora J.W."/>
            <person name="Turgeon B.G."/>
            <person name="de Wit P.J.G.M."/>
            <person name="Zhong S."/>
            <person name="Goodwin S.B."/>
            <person name="Grigoriev I.V."/>
        </authorList>
    </citation>
    <scope>NUCLEOTIDE SEQUENCE [LARGE SCALE GENOMIC DNA]</scope>
    <source>
        <strain evidence="2">28A</strain>
    </source>
</reference>
<dbReference type="OrthoDB" id="10569979at2759"/>
<reference evidence="1 2" key="2">
    <citation type="journal article" date="2013" name="PLoS Genet.">
        <title>Comparative genome structure, secondary metabolite, and effector coding capacity across Cochliobolus pathogens.</title>
        <authorList>
            <person name="Condon B.J."/>
            <person name="Leng Y."/>
            <person name="Wu D."/>
            <person name="Bushley K.E."/>
            <person name="Ohm R.A."/>
            <person name="Otillar R."/>
            <person name="Martin J."/>
            <person name="Schackwitz W."/>
            <person name="Grimwood J."/>
            <person name="MohdZainudin N."/>
            <person name="Xue C."/>
            <person name="Wang R."/>
            <person name="Manning V.A."/>
            <person name="Dhillon B."/>
            <person name="Tu Z.J."/>
            <person name="Steffenson B.J."/>
            <person name="Salamov A."/>
            <person name="Sun H."/>
            <person name="Lowry S."/>
            <person name="LaButti K."/>
            <person name="Han J."/>
            <person name="Copeland A."/>
            <person name="Lindquist E."/>
            <person name="Barry K."/>
            <person name="Schmutz J."/>
            <person name="Baker S.E."/>
            <person name="Ciuffetti L.M."/>
            <person name="Grigoriev I.V."/>
            <person name="Zhong S."/>
            <person name="Turgeon B.G."/>
        </authorList>
    </citation>
    <scope>NUCLEOTIDE SEQUENCE [LARGE SCALE GENOMIC DNA]</scope>
    <source>
        <strain evidence="2">28A</strain>
    </source>
</reference>
<dbReference type="HOGENOM" id="CLU_142351_0_0_1"/>
<dbReference type="Proteomes" id="UP000016935">
    <property type="component" value="Unassembled WGS sequence"/>
</dbReference>
<dbReference type="AlphaFoldDB" id="R0J1Y9"/>
<evidence type="ECO:0000313" key="2">
    <source>
        <dbReference type="Proteomes" id="UP000016935"/>
    </source>
</evidence>
<organism evidence="1 2">
    <name type="scientific">Exserohilum turcicum (strain 28A)</name>
    <name type="common">Northern leaf blight fungus</name>
    <name type="synonym">Setosphaeria turcica</name>
    <dbReference type="NCBI Taxonomy" id="671987"/>
    <lineage>
        <taxon>Eukaryota</taxon>
        <taxon>Fungi</taxon>
        <taxon>Dikarya</taxon>
        <taxon>Ascomycota</taxon>
        <taxon>Pezizomycotina</taxon>
        <taxon>Dothideomycetes</taxon>
        <taxon>Pleosporomycetidae</taxon>
        <taxon>Pleosporales</taxon>
        <taxon>Pleosporineae</taxon>
        <taxon>Pleosporaceae</taxon>
        <taxon>Exserohilum</taxon>
    </lineage>
</organism>
<proteinExistence type="predicted"/>